<keyword evidence="5" id="KW-1185">Reference proteome</keyword>
<dbReference type="PANTHER" id="PTHR33376">
    <property type="match status" value="1"/>
</dbReference>
<dbReference type="Proteomes" id="UP001191082">
    <property type="component" value="Unassembled WGS sequence"/>
</dbReference>
<dbReference type="Gene3D" id="3.40.190.170">
    <property type="entry name" value="Bacterial extracellular solute-binding protein, family 7"/>
    <property type="match status" value="1"/>
</dbReference>
<protein>
    <recommendedName>
        <fullName evidence="6">TRAP-type C4-dicarboxylate transport system, substrate-binding protein</fullName>
    </recommendedName>
</protein>
<evidence type="ECO:0000313" key="5">
    <source>
        <dbReference type="Proteomes" id="UP001191082"/>
    </source>
</evidence>
<organism evidence="4 5">
    <name type="scientific">Arenibacterium halophilum</name>
    <dbReference type="NCBI Taxonomy" id="2583821"/>
    <lineage>
        <taxon>Bacteria</taxon>
        <taxon>Pseudomonadati</taxon>
        <taxon>Pseudomonadota</taxon>
        <taxon>Alphaproteobacteria</taxon>
        <taxon>Rhodobacterales</taxon>
        <taxon>Paracoccaceae</taxon>
        <taxon>Arenibacterium</taxon>
    </lineage>
</organism>
<keyword evidence="2" id="KW-0732">Signal</keyword>
<sequence>MRSLRGRILQTFGRTARRKRDRRTPDAPLREREDKVKFNLNIRNIVCATAAAAALSGLASAALAETKLVYAGYISERSIATTLDKWFMDQVEERSGGDITFERYYGGSLMKAPDLYPGLSRGAIDFSTGVPQAYNPKVYPLSNVVLPWITEKADAVVYAFKDLYDSNADLQNEFTSQGVQMMWALPFPDGGIWGSFPVRVPSDMDGKRIRAVAAIAWGVEKGGASPVPMSFADAVEAVNRQAIDAMANTPFDSAVNNGVPKIVAYASDAGRLGINSVSIASFNQASFDKLSDEQKAVIEEVAAEVPGRYVELINDAIATAAKKWIEEDTNVEVIVSTDEEAAEWKKVMGPVMREKYIETASEVTENGGALYDQFVELVEKYEADAVYTPGLATYAKMKAGN</sequence>
<reference evidence="4 5" key="1">
    <citation type="submission" date="2019-05" db="EMBL/GenBank/DDBJ databases">
        <title>Marivita sp. nov. isolated from sea sediment.</title>
        <authorList>
            <person name="Kim W."/>
        </authorList>
    </citation>
    <scope>NUCLEOTIDE SEQUENCE [LARGE SCALE GENOMIC DNA]</scope>
    <source>
        <strain evidence="4 5">CAU 1492</strain>
    </source>
</reference>
<evidence type="ECO:0008006" key="6">
    <source>
        <dbReference type="Google" id="ProtNLM"/>
    </source>
</evidence>
<dbReference type="Pfam" id="PF03480">
    <property type="entry name" value="DctP"/>
    <property type="match status" value="1"/>
</dbReference>
<dbReference type="InterPro" id="IPR018389">
    <property type="entry name" value="DctP_fam"/>
</dbReference>
<gene>
    <name evidence="4" type="ORF">FGK64_07490</name>
</gene>
<dbReference type="EMBL" id="VCPC01000002">
    <property type="protein sequence ID" value="TMV12643.1"/>
    <property type="molecule type" value="Genomic_DNA"/>
</dbReference>
<dbReference type="NCBIfam" id="NF037995">
    <property type="entry name" value="TRAP_S1"/>
    <property type="match status" value="1"/>
</dbReference>
<dbReference type="PANTHER" id="PTHR33376:SF15">
    <property type="entry name" value="BLL6794 PROTEIN"/>
    <property type="match status" value="1"/>
</dbReference>
<keyword evidence="3" id="KW-0574">Periplasm</keyword>
<comment type="caution">
    <text evidence="4">The sequence shown here is derived from an EMBL/GenBank/DDBJ whole genome shotgun (WGS) entry which is preliminary data.</text>
</comment>
<evidence type="ECO:0000256" key="1">
    <source>
        <dbReference type="ARBA" id="ARBA00004418"/>
    </source>
</evidence>
<evidence type="ECO:0000256" key="2">
    <source>
        <dbReference type="ARBA" id="ARBA00022729"/>
    </source>
</evidence>
<evidence type="ECO:0000256" key="3">
    <source>
        <dbReference type="ARBA" id="ARBA00022764"/>
    </source>
</evidence>
<name>A0ABY2X8F5_9RHOB</name>
<accession>A0ABY2X8F5</accession>
<dbReference type="InterPro" id="IPR038404">
    <property type="entry name" value="TRAP_DctP_sf"/>
</dbReference>
<proteinExistence type="predicted"/>
<evidence type="ECO:0000313" key="4">
    <source>
        <dbReference type="EMBL" id="TMV12643.1"/>
    </source>
</evidence>
<comment type="subcellular location">
    <subcellularLocation>
        <location evidence="1">Periplasm</location>
    </subcellularLocation>
</comment>